<sequence>MNRKDREDQFQVWLIHTDDAIAVFKRKLPENVSGNIDYSPASLDILEGWLLSRYSSKEDIKRESESIIFDGSARYLGEAFRKTLGGRWIINFKDRADIFYGIPQLSDMSGQEVPFSPLTTVTACFSRRTGNYFSTILRNLRKKADAGM</sequence>
<accession>A0ABU1SXX1</accession>
<dbReference type="Proteomes" id="UP001250791">
    <property type="component" value="Unassembled WGS sequence"/>
</dbReference>
<comment type="caution">
    <text evidence="1">The sequence shown here is derived from an EMBL/GenBank/DDBJ whole genome shotgun (WGS) entry which is preliminary data.</text>
</comment>
<gene>
    <name evidence="1" type="ORF">J2W52_005476</name>
</gene>
<organism evidence="1 2">
    <name type="scientific">Rhizobium miluonense</name>
    <dbReference type="NCBI Taxonomy" id="411945"/>
    <lineage>
        <taxon>Bacteria</taxon>
        <taxon>Pseudomonadati</taxon>
        <taxon>Pseudomonadota</taxon>
        <taxon>Alphaproteobacteria</taxon>
        <taxon>Hyphomicrobiales</taxon>
        <taxon>Rhizobiaceae</taxon>
        <taxon>Rhizobium/Agrobacterium group</taxon>
        <taxon>Rhizobium</taxon>
    </lineage>
</organism>
<evidence type="ECO:0000313" key="1">
    <source>
        <dbReference type="EMBL" id="MDR6903843.1"/>
    </source>
</evidence>
<protein>
    <submittedName>
        <fullName evidence="1">Uncharacterized protein</fullName>
    </submittedName>
</protein>
<dbReference type="EMBL" id="JAVDUP010000010">
    <property type="protein sequence ID" value="MDR6903843.1"/>
    <property type="molecule type" value="Genomic_DNA"/>
</dbReference>
<reference evidence="1 2" key="1">
    <citation type="submission" date="2023-07" db="EMBL/GenBank/DDBJ databases">
        <title>Sorghum-associated microbial communities from plants grown in Nebraska, USA.</title>
        <authorList>
            <person name="Schachtman D."/>
        </authorList>
    </citation>
    <scope>NUCLEOTIDE SEQUENCE [LARGE SCALE GENOMIC DNA]</scope>
    <source>
        <strain evidence="1 2">3199</strain>
    </source>
</reference>
<keyword evidence="2" id="KW-1185">Reference proteome</keyword>
<evidence type="ECO:0000313" key="2">
    <source>
        <dbReference type="Proteomes" id="UP001250791"/>
    </source>
</evidence>
<dbReference type="RefSeq" id="WP_310235419.1">
    <property type="nucleotide sequence ID" value="NZ_JAVDUP010000010.1"/>
</dbReference>
<name>A0ABU1SXX1_9HYPH</name>
<proteinExistence type="predicted"/>